<feature type="domain" description="Beta-lactamase-related" evidence="3">
    <location>
        <begin position="43"/>
        <end position="354"/>
    </location>
</feature>
<dbReference type="GeneID" id="98179415"/>
<dbReference type="InterPro" id="IPR012338">
    <property type="entry name" value="Beta-lactam/transpept-like"/>
</dbReference>
<dbReference type="PANTHER" id="PTHR46825">
    <property type="entry name" value="D-ALANYL-D-ALANINE-CARBOXYPEPTIDASE/ENDOPEPTIDASE AMPH"/>
    <property type="match status" value="1"/>
</dbReference>
<accession>A0ABQ0GL17</accession>
<dbReference type="Pfam" id="PF00144">
    <property type="entry name" value="Beta-lactamase"/>
    <property type="match status" value="1"/>
</dbReference>
<evidence type="ECO:0000256" key="2">
    <source>
        <dbReference type="SAM" id="SignalP"/>
    </source>
</evidence>
<feature type="signal peptide" evidence="2">
    <location>
        <begin position="1"/>
        <end position="18"/>
    </location>
</feature>
<proteinExistence type="inferred from homology"/>
<name>A0ABQ0GL17_9PEZI</name>
<evidence type="ECO:0000259" key="3">
    <source>
        <dbReference type="Pfam" id="PF00144"/>
    </source>
</evidence>
<dbReference type="Proteomes" id="UP001628179">
    <property type="component" value="Unassembled WGS sequence"/>
</dbReference>
<protein>
    <submittedName>
        <fullName evidence="4">Beta-lactamase/transpeptidase-like protein</fullName>
    </submittedName>
</protein>
<comment type="similarity">
    <text evidence="1">Belongs to the peptidase S12 family.</text>
</comment>
<feature type="chain" id="PRO_5045316795" evidence="2">
    <location>
        <begin position="19"/>
        <end position="536"/>
    </location>
</feature>
<dbReference type="SUPFAM" id="SSF56601">
    <property type="entry name" value="beta-lactamase/transpeptidase-like"/>
    <property type="match status" value="1"/>
</dbReference>
<organism evidence="4 5">
    <name type="scientific">Madurella fahalii</name>
    <dbReference type="NCBI Taxonomy" id="1157608"/>
    <lineage>
        <taxon>Eukaryota</taxon>
        <taxon>Fungi</taxon>
        <taxon>Dikarya</taxon>
        <taxon>Ascomycota</taxon>
        <taxon>Pezizomycotina</taxon>
        <taxon>Sordariomycetes</taxon>
        <taxon>Sordariomycetidae</taxon>
        <taxon>Sordariales</taxon>
        <taxon>Sordariales incertae sedis</taxon>
        <taxon>Madurella</taxon>
    </lineage>
</organism>
<evidence type="ECO:0000313" key="4">
    <source>
        <dbReference type="EMBL" id="GAB1318462.1"/>
    </source>
</evidence>
<dbReference type="Gene3D" id="3.40.710.10">
    <property type="entry name" value="DD-peptidase/beta-lactamase superfamily"/>
    <property type="match status" value="1"/>
</dbReference>
<keyword evidence="5" id="KW-1185">Reference proteome</keyword>
<reference evidence="4 5" key="1">
    <citation type="submission" date="2024-09" db="EMBL/GenBank/DDBJ databases">
        <title>Itraconazole resistance in Madurella fahalii resulting from another homologue of gene encoding cytochrome P450 14-alpha sterol demethylase (CYP51).</title>
        <authorList>
            <person name="Yoshioka I."/>
            <person name="Fahal A.H."/>
            <person name="Kaneko S."/>
            <person name="Yaguchi T."/>
        </authorList>
    </citation>
    <scope>NUCLEOTIDE SEQUENCE [LARGE SCALE GENOMIC DNA]</scope>
    <source>
        <strain evidence="4 5">IFM 68171</strain>
    </source>
</reference>
<dbReference type="InterPro" id="IPR001466">
    <property type="entry name" value="Beta-lactam-related"/>
</dbReference>
<dbReference type="PANTHER" id="PTHR46825:SF9">
    <property type="entry name" value="BETA-LACTAMASE-RELATED DOMAIN-CONTAINING PROTEIN"/>
    <property type="match status" value="1"/>
</dbReference>
<dbReference type="EMBL" id="BAAFSV010000005">
    <property type="protein sequence ID" value="GAB1318462.1"/>
    <property type="molecule type" value="Genomic_DNA"/>
</dbReference>
<evidence type="ECO:0000256" key="1">
    <source>
        <dbReference type="ARBA" id="ARBA00038215"/>
    </source>
</evidence>
<dbReference type="RefSeq" id="XP_070920193.1">
    <property type="nucleotide sequence ID" value="XM_071064092.1"/>
</dbReference>
<sequence length="536" mass="58521">MGFISLFPLILFTILTTAITTPTTPPLVSPSFISFINSTLAAFHSPGLAIALISGNQTWAHGFGHASNLTPITPQTLFSAGSTTKSQIALGLSLLVDAGQLNWTTPVSSVLPDFALADEWATSHLTVLDLLSHRTGLPRYDVGVLGRTVGETMARLRHLRVAAEPRVRWLYSNFMYAVAARLLGRAGGTETPGRFLRERVWVPAGMRRTWLSWLEEGGGETLAEEYFWNNDTASYEVVPHLDVSGEEGAGGVISSVEDYVEYLRMMLALAPDGPLSEEGRAAVLGTHMFVAPGVVDDGFFTGPTWYGLGWFGDFVLGELAWHHGGAVGEFRTDMWIFPRQGKGLVLMQNSRSPAINVIAYTAIYELLGTPEAERLPWTEIFANTTAQAEIAIQQCPSMHFPEEVGRPAVAPSWPLAEHVGKYTNPGFVDIDLFLVCNSTSRVSAPDSPARPTRDTRTCFLRTNIINTAAGRVAAELEHVNGNKWVAWAYMADITGYHRPVTCLKVEFEGEGDVTMANFLLRIDDLSAPSEGFTKVD</sequence>
<evidence type="ECO:0000313" key="5">
    <source>
        <dbReference type="Proteomes" id="UP001628179"/>
    </source>
</evidence>
<keyword evidence="2" id="KW-0732">Signal</keyword>
<gene>
    <name evidence="4" type="ORF">MFIFM68171_08672</name>
</gene>
<comment type="caution">
    <text evidence="4">The sequence shown here is derived from an EMBL/GenBank/DDBJ whole genome shotgun (WGS) entry which is preliminary data.</text>
</comment>
<dbReference type="InterPro" id="IPR050491">
    <property type="entry name" value="AmpC-like"/>
</dbReference>